<dbReference type="CDD" id="cd09137">
    <property type="entry name" value="PLDc_PGS1_euk_2"/>
    <property type="match status" value="1"/>
</dbReference>
<comment type="pathway">
    <text evidence="2 11">Phospholipid metabolism; phosphatidylglycerol biosynthesis; phosphatidylglycerol from CDP-diacylglycerol: step 1/2.</text>
</comment>
<dbReference type="UniPathway" id="UPA00084">
    <property type="reaction ID" value="UER00503"/>
</dbReference>
<keyword evidence="4 11" id="KW-0444">Lipid biosynthesis</keyword>
<protein>
    <recommendedName>
        <fullName evidence="11">CDP-diacylglycerol--glycerol-3-phosphate 3-phosphatidyltransferase</fullName>
        <ecNumber evidence="11">2.7.8.5</ecNumber>
    </recommendedName>
</protein>
<keyword evidence="5 11" id="KW-0808">Transferase</keyword>
<sequence length="426" mass="49249">MYDKIMGYIKTSKKRIGVASLYLGNGQLEMALVSQLKKSLESNSDLKAHILLDFTRGSRGDNNSRTMLLPCIAEHSNQMKLSLYHTPNLKGAMKRVLPDRFNELLGLQHMKAYIFDDTIILSGANLSHDYFTNRQDRCIVIKDSPQLCDYFYSLIETVAGFSYQVDAQNKSKLHDSCKGDPTKNSETAKFVKHASSRVEEFLSYNKMSHIDCCEKPDTWVYPLIQMGSFSINQDQTAMRSLLLSDRSDDKVYMSTAYFNPSHEYIDLITRHCHGEYHLLTASPQANGFLNAKGIAGYIPMGYRWYEKFFVEYVNKYNQDHRVKLHEFSRKNWTFHSKGLWFYPKDSRLPTMTAIGSSNFGYRSIHLDLEAQVILKTDNQELQQSLHLEKNELFSHSAPVDGEFLDCKDKPMPIWTRMAAYFGRYYF</sequence>
<dbReference type="Gene3D" id="3.30.870.10">
    <property type="entry name" value="Endonuclease Chain A"/>
    <property type="match status" value="2"/>
</dbReference>
<dbReference type="PANTHER" id="PTHR12586:SF1">
    <property type="entry name" value="CDP-DIACYLGLYCEROL--GLYCEROL-3-PHOSPHATE 3-PHOSPHATIDYLTRANSFERASE, MITOCHONDRIAL"/>
    <property type="match status" value="1"/>
</dbReference>
<keyword evidence="9 11" id="KW-1208">Phospholipid metabolism</keyword>
<keyword evidence="7 11" id="KW-0443">Lipid metabolism</keyword>
<evidence type="ECO:0000313" key="13">
    <source>
        <dbReference type="EMBL" id="KAF6030777.1"/>
    </source>
</evidence>
<keyword evidence="11" id="KW-0547">Nucleotide-binding</keyword>
<comment type="function">
    <text evidence="1 11">Functions in the biosynthesis of the anionic phospholipids phosphatidylglycerol and cardiolipin.</text>
</comment>
<evidence type="ECO:0000313" key="14">
    <source>
        <dbReference type="Proteomes" id="UP000593567"/>
    </source>
</evidence>
<dbReference type="GO" id="GO:0008444">
    <property type="term" value="F:CDP-diacylglycerol-glycerol-3-phosphate 3-phosphatidyltransferase activity"/>
    <property type="evidence" value="ECO:0007669"/>
    <property type="project" value="UniProtKB-EC"/>
</dbReference>
<dbReference type="PANTHER" id="PTHR12586">
    <property type="entry name" value="CDP-DIACYLGLYCEROL--SERINE O-PHOSPHATIDYLTRANSFERASE"/>
    <property type="match status" value="1"/>
</dbReference>
<gene>
    <name evidence="13" type="ORF">EB796_010898</name>
</gene>
<dbReference type="Proteomes" id="UP000593567">
    <property type="component" value="Unassembled WGS sequence"/>
</dbReference>
<evidence type="ECO:0000259" key="12">
    <source>
        <dbReference type="PROSITE" id="PS50035"/>
    </source>
</evidence>
<organism evidence="13 14">
    <name type="scientific">Bugula neritina</name>
    <name type="common">Brown bryozoan</name>
    <name type="synonym">Sertularia neritina</name>
    <dbReference type="NCBI Taxonomy" id="10212"/>
    <lineage>
        <taxon>Eukaryota</taxon>
        <taxon>Metazoa</taxon>
        <taxon>Spiralia</taxon>
        <taxon>Lophotrochozoa</taxon>
        <taxon>Bryozoa</taxon>
        <taxon>Gymnolaemata</taxon>
        <taxon>Cheilostomatida</taxon>
        <taxon>Flustrina</taxon>
        <taxon>Buguloidea</taxon>
        <taxon>Bugulidae</taxon>
        <taxon>Bugula</taxon>
    </lineage>
</organism>
<evidence type="ECO:0000256" key="9">
    <source>
        <dbReference type="ARBA" id="ARBA00023264"/>
    </source>
</evidence>
<reference evidence="13" key="1">
    <citation type="submission" date="2020-06" db="EMBL/GenBank/DDBJ databases">
        <title>Draft genome of Bugula neritina, a colonial animal packing powerful symbionts and potential medicines.</title>
        <authorList>
            <person name="Rayko M."/>
        </authorList>
    </citation>
    <scope>NUCLEOTIDE SEQUENCE [LARGE SCALE GENOMIC DNA]</scope>
    <source>
        <strain evidence="13">Kwan_BN1</strain>
    </source>
</reference>
<accession>A0A7J7JXS2</accession>
<evidence type="ECO:0000256" key="1">
    <source>
        <dbReference type="ARBA" id="ARBA00003537"/>
    </source>
</evidence>
<evidence type="ECO:0000256" key="6">
    <source>
        <dbReference type="ARBA" id="ARBA00022737"/>
    </source>
</evidence>
<evidence type="ECO:0000256" key="10">
    <source>
        <dbReference type="ARBA" id="ARBA00048586"/>
    </source>
</evidence>
<dbReference type="CDD" id="cd09135">
    <property type="entry name" value="PLDc_PGS1_euk_1"/>
    <property type="match status" value="1"/>
</dbReference>
<dbReference type="SMART" id="SM00155">
    <property type="entry name" value="PLDc"/>
    <property type="match status" value="2"/>
</dbReference>
<comment type="caution">
    <text evidence="13">The sequence shown here is derived from an EMBL/GenBank/DDBJ whole genome shotgun (WGS) entry which is preliminary data.</text>
</comment>
<keyword evidence="11" id="KW-0067">ATP-binding</keyword>
<evidence type="ECO:0000256" key="4">
    <source>
        <dbReference type="ARBA" id="ARBA00022516"/>
    </source>
</evidence>
<dbReference type="EC" id="2.7.8.5" evidence="11"/>
<dbReference type="InterPro" id="IPR001736">
    <property type="entry name" value="PLipase_D/transphosphatidylase"/>
</dbReference>
<dbReference type="EMBL" id="VXIV02001672">
    <property type="protein sequence ID" value="KAF6030777.1"/>
    <property type="molecule type" value="Genomic_DNA"/>
</dbReference>
<evidence type="ECO:0000256" key="7">
    <source>
        <dbReference type="ARBA" id="ARBA00023098"/>
    </source>
</evidence>
<proteinExistence type="inferred from homology"/>
<feature type="domain" description="PLD phosphodiesterase" evidence="12">
    <location>
        <begin position="104"/>
        <end position="130"/>
    </location>
</feature>
<evidence type="ECO:0000256" key="8">
    <source>
        <dbReference type="ARBA" id="ARBA00023209"/>
    </source>
</evidence>
<dbReference type="GO" id="GO:0005524">
    <property type="term" value="F:ATP binding"/>
    <property type="evidence" value="ECO:0007669"/>
    <property type="project" value="UniProtKB-KW"/>
</dbReference>
<dbReference type="GO" id="GO:0032049">
    <property type="term" value="P:cardiolipin biosynthetic process"/>
    <property type="evidence" value="ECO:0007669"/>
    <property type="project" value="InterPro"/>
</dbReference>
<dbReference type="OrthoDB" id="10250191at2759"/>
<dbReference type="AlphaFoldDB" id="A0A7J7JXS2"/>
<keyword evidence="11" id="KW-0496">Mitochondrion</keyword>
<evidence type="ECO:0000256" key="3">
    <source>
        <dbReference type="ARBA" id="ARBA00010682"/>
    </source>
</evidence>
<comment type="similarity">
    <text evidence="3 11">Belongs to the CDP-alcohol phosphatidyltransferase class-II family.</text>
</comment>
<evidence type="ECO:0000256" key="11">
    <source>
        <dbReference type="RuleBase" id="RU365024"/>
    </source>
</evidence>
<dbReference type="PIRSF" id="PIRSF000850">
    <property type="entry name" value="Phospholipase_D_PSS"/>
    <property type="match status" value="1"/>
</dbReference>
<comment type="catalytic activity">
    <reaction evidence="10 11">
        <text>a CDP-1,2-diacyl-sn-glycerol + sn-glycerol 3-phosphate = a 1,2-diacyl-sn-glycero-3-phospho-(1'-sn-glycero-3'-phosphate) + CMP + H(+)</text>
        <dbReference type="Rhea" id="RHEA:12593"/>
        <dbReference type="ChEBI" id="CHEBI:15378"/>
        <dbReference type="ChEBI" id="CHEBI:57597"/>
        <dbReference type="ChEBI" id="CHEBI:58332"/>
        <dbReference type="ChEBI" id="CHEBI:60110"/>
        <dbReference type="ChEBI" id="CHEBI:60377"/>
        <dbReference type="EC" id="2.7.8.5"/>
    </reaction>
</comment>
<keyword evidence="8 11" id="KW-0594">Phospholipid biosynthesis</keyword>
<comment type="subcellular location">
    <subcellularLocation>
        <location evidence="11">Mitochondrion</location>
    </subcellularLocation>
</comment>
<dbReference type="PROSITE" id="PS50035">
    <property type="entry name" value="PLD"/>
    <property type="match status" value="1"/>
</dbReference>
<dbReference type="InterPro" id="IPR016270">
    <property type="entry name" value="PGS1"/>
</dbReference>
<evidence type="ECO:0000256" key="5">
    <source>
        <dbReference type="ARBA" id="ARBA00022679"/>
    </source>
</evidence>
<dbReference type="SUPFAM" id="SSF56024">
    <property type="entry name" value="Phospholipase D/nuclease"/>
    <property type="match status" value="2"/>
</dbReference>
<keyword evidence="6" id="KW-0677">Repeat</keyword>
<evidence type="ECO:0000256" key="2">
    <source>
        <dbReference type="ARBA" id="ARBA00005042"/>
    </source>
</evidence>
<keyword evidence="14" id="KW-1185">Reference proteome</keyword>
<dbReference type="GO" id="GO:0005739">
    <property type="term" value="C:mitochondrion"/>
    <property type="evidence" value="ECO:0007669"/>
    <property type="project" value="UniProtKB-SubCell"/>
</dbReference>
<name>A0A7J7JXS2_BUGNE</name>